<evidence type="ECO:0000313" key="5">
    <source>
        <dbReference type="Proteomes" id="UP001157039"/>
    </source>
</evidence>
<accession>A0AA37XK01</accession>
<dbReference type="SMART" id="SM01022">
    <property type="entry name" value="ASCH"/>
    <property type="match status" value="1"/>
</dbReference>
<dbReference type="InterPro" id="IPR009326">
    <property type="entry name" value="DUF984"/>
</dbReference>
<dbReference type="EMBL" id="BSUW01000001">
    <property type="protein sequence ID" value="GMA71446.1"/>
    <property type="molecule type" value="Genomic_DNA"/>
</dbReference>
<name>A0AA37XK01_9ENTE</name>
<dbReference type="AlphaFoldDB" id="A0AA37XK01"/>
<dbReference type="InterPro" id="IPR007374">
    <property type="entry name" value="ASCH_domain"/>
</dbReference>
<dbReference type="SUPFAM" id="SSF88697">
    <property type="entry name" value="PUA domain-like"/>
    <property type="match status" value="1"/>
</dbReference>
<dbReference type="PANTHER" id="PTHR39203">
    <property type="entry name" value="CYTOPLASMIC PROTEIN-RELATED"/>
    <property type="match status" value="1"/>
</dbReference>
<evidence type="ECO:0000259" key="1">
    <source>
        <dbReference type="SMART" id="SM01022"/>
    </source>
</evidence>
<dbReference type="PANTHER" id="PTHR39203:SF1">
    <property type="entry name" value="CYTOPLASMIC PROTEIN"/>
    <property type="match status" value="1"/>
</dbReference>
<reference evidence="3 5" key="2">
    <citation type="journal article" date="2014" name="Int. J. Syst. Evol. Microbiol.">
        <title>Complete genome sequence of Corynebacterium casei LMG S-19264T (=DSM 44701T), isolated from a smear-ripened cheese.</title>
        <authorList>
            <consortium name="US DOE Joint Genome Institute (JGI-PGF)"/>
            <person name="Walter F."/>
            <person name="Albersmeier A."/>
            <person name="Kalinowski J."/>
            <person name="Ruckert C."/>
        </authorList>
    </citation>
    <scope>NUCLEOTIDE SEQUENCE [LARGE SCALE GENOMIC DNA]</scope>
    <source>
        <strain evidence="3 5">NBRC 114545</strain>
    </source>
</reference>
<dbReference type="EMBL" id="CP027783">
    <property type="protein sequence ID" value="AYW48760.1"/>
    <property type="molecule type" value="Genomic_DNA"/>
</dbReference>
<feature type="domain" description="ASCH" evidence="1">
    <location>
        <begin position="28"/>
        <end position="150"/>
    </location>
</feature>
<evidence type="ECO:0000313" key="2">
    <source>
        <dbReference type="EMBL" id="AYW48760.1"/>
    </source>
</evidence>
<evidence type="ECO:0000313" key="3">
    <source>
        <dbReference type="EMBL" id="GMA71446.1"/>
    </source>
</evidence>
<evidence type="ECO:0000313" key="4">
    <source>
        <dbReference type="Proteomes" id="UP000268310"/>
    </source>
</evidence>
<dbReference type="Proteomes" id="UP000268310">
    <property type="component" value="Chromosome"/>
</dbReference>
<dbReference type="Pfam" id="PF04266">
    <property type="entry name" value="ASCH"/>
    <property type="match status" value="1"/>
</dbReference>
<dbReference type="KEGG" id="too:C7K38_10440"/>
<gene>
    <name evidence="2" type="ORF">C7K38_10440</name>
    <name evidence="3" type="ORF">GCM10025885_04950</name>
</gene>
<sequence length="151" mass="17880">MEKQDKIQKYWQKFVQEKKIHTTKYTAWSFGYSKQIADELAKLVAKGDKTATTSAFDLYEENEEKPRVGEYNIILDGDQQPVCITKTKVVEVIPFYLVSAEHAYHEGEGDRSLKYWREIHEEFFRREYAKTDKKFTTDLPCLCEVFEVVYI</sequence>
<protein>
    <submittedName>
        <fullName evidence="3">RNA-binding protein</fullName>
    </submittedName>
</protein>
<dbReference type="RefSeq" id="WP_123936542.1">
    <property type="nucleotide sequence ID" value="NZ_BSUW01000001.1"/>
</dbReference>
<dbReference type="InterPro" id="IPR015947">
    <property type="entry name" value="PUA-like_sf"/>
</dbReference>
<dbReference type="CDD" id="cd06553">
    <property type="entry name" value="ASCH_Ef3133_like"/>
    <property type="match status" value="1"/>
</dbReference>
<dbReference type="Proteomes" id="UP001157039">
    <property type="component" value="Unassembled WGS sequence"/>
</dbReference>
<proteinExistence type="predicted"/>
<reference evidence="2" key="3">
    <citation type="submission" date="2018-03" db="EMBL/GenBank/DDBJ databases">
        <authorList>
            <person name="Jeon C.O."/>
        </authorList>
    </citation>
    <scope>NUCLEOTIDE SEQUENCE</scope>
    <source>
        <strain evidence="2">JCM 31126</strain>
    </source>
</reference>
<reference evidence="3" key="4">
    <citation type="submission" date="2023-02" db="EMBL/GenBank/DDBJ databases">
        <authorList>
            <person name="Sun Q."/>
            <person name="Mori K."/>
        </authorList>
    </citation>
    <scope>NUCLEOTIDE SEQUENCE</scope>
    <source>
        <strain evidence="3">NBRC 114545</strain>
    </source>
</reference>
<keyword evidence="4" id="KW-1185">Reference proteome</keyword>
<organism evidence="3 5">
    <name type="scientific">Tetragenococcus osmophilus</name>
    <dbReference type="NCBI Taxonomy" id="526944"/>
    <lineage>
        <taxon>Bacteria</taxon>
        <taxon>Bacillati</taxon>
        <taxon>Bacillota</taxon>
        <taxon>Bacilli</taxon>
        <taxon>Lactobacillales</taxon>
        <taxon>Enterococcaceae</taxon>
        <taxon>Tetragenococcus</taxon>
    </lineage>
</organism>
<dbReference type="PIRSF" id="PIRSF021320">
    <property type="entry name" value="DUF984"/>
    <property type="match status" value="1"/>
</dbReference>
<reference evidence="2 4" key="1">
    <citation type="journal article" date="2012" name="Int. J. Syst. Evol. Microbiol.">
        <title>Characterization of Tetragenococcus strains from sugar thick juice reveals a novel species, Tetragenococcus osmophilus sp. nov., and divides Tetragenococcus halophilus into two subspecies, T. halophilus subsp. halophilus subsp. nov. and T. halophilus subsp. flandriensis subsp. nov.</title>
        <authorList>
            <person name="Juste A."/>
            <person name="Van Trappen S."/>
            <person name="Verreth C."/>
            <person name="Cleenwerck I."/>
            <person name="De Vos P."/>
            <person name="Lievens B."/>
            <person name="Willems K.A."/>
        </authorList>
    </citation>
    <scope>NUCLEOTIDE SEQUENCE [LARGE SCALE GENOMIC DNA]</scope>
    <source>
        <strain evidence="2 4">JCM 31126</strain>
    </source>
</reference>
<dbReference type="Gene3D" id="3.10.400.10">
    <property type="entry name" value="Sulfate adenylyltransferase"/>
    <property type="match status" value="1"/>
</dbReference>